<proteinExistence type="predicted"/>
<sequence>MVLRKGWVGMATSTASGKLSVAIIRGFSNTTVEAKIVKWTSKVSEINSKIKQTQSSIDKYKKQEDTANDTLNKKNGYKAAKAAYDHIVLELSKANKSLTSAKSSGTKKNLKAKIKTLTTQQKDAYSKLTKIASSSSYSKSAKKLTESLKKLKTLNSNMTNLKSTKTRYSGYLKMYKQVKSERDSKAEAAAKAKVAKEIQAKIKANNELTPDKKAGTGKTAIYRADKKDPTVWFLAEQEPSETDVNDIPTQPVDRGDPRARYSRRNAKTLSGTYYMFGTEQQSIDSKFNKFQKWARLGYELEVRGFSKFAHARIQEVDKNQFYGNALKMTISFTYILPQNIGYTKKKKKKTVAKKTKVTGKGSSKTSKRYVTAKAGTTYWGISQTKKVSVKSLEKMNKWPARKIPIGARVRYK</sequence>
<protein>
    <recommendedName>
        <fullName evidence="3">LysM domain-containing protein</fullName>
    </recommendedName>
</protein>
<evidence type="ECO:0000313" key="2">
    <source>
        <dbReference type="Proteomes" id="UP000051589"/>
    </source>
</evidence>
<gene>
    <name evidence="1" type="ORF">FD13_GL000300</name>
</gene>
<dbReference type="PATRIC" id="fig|1423803.3.peg.295"/>
<comment type="caution">
    <text evidence="1">The sequence shown here is derived from an EMBL/GenBank/DDBJ whole genome shotgun (WGS) entry which is preliminary data.</text>
</comment>
<dbReference type="EMBL" id="AYZH01000010">
    <property type="protein sequence ID" value="KRN02160.1"/>
    <property type="molecule type" value="Genomic_DNA"/>
</dbReference>
<dbReference type="STRING" id="1423803.FD13_GL000300"/>
<organism evidence="1 2">
    <name type="scientific">Levilactobacillus senmaizukei DSM 21775 = NBRC 103853</name>
    <dbReference type="NCBI Taxonomy" id="1423803"/>
    <lineage>
        <taxon>Bacteria</taxon>
        <taxon>Bacillati</taxon>
        <taxon>Bacillota</taxon>
        <taxon>Bacilli</taxon>
        <taxon>Lactobacillales</taxon>
        <taxon>Lactobacillaceae</taxon>
        <taxon>Levilactobacillus</taxon>
    </lineage>
</organism>
<accession>A0A0R2DDQ3</accession>
<dbReference type="Proteomes" id="UP000051589">
    <property type="component" value="Unassembled WGS sequence"/>
</dbReference>
<evidence type="ECO:0008006" key="3">
    <source>
        <dbReference type="Google" id="ProtNLM"/>
    </source>
</evidence>
<dbReference type="AlphaFoldDB" id="A0A0R2DDQ3"/>
<keyword evidence="2" id="KW-1185">Reference proteome</keyword>
<reference evidence="1 2" key="1">
    <citation type="journal article" date="2015" name="Genome Announc.">
        <title>Expanding the biotechnology potential of lactobacilli through comparative genomics of 213 strains and associated genera.</title>
        <authorList>
            <person name="Sun Z."/>
            <person name="Harris H.M."/>
            <person name="McCann A."/>
            <person name="Guo C."/>
            <person name="Argimon S."/>
            <person name="Zhang W."/>
            <person name="Yang X."/>
            <person name="Jeffery I.B."/>
            <person name="Cooney J.C."/>
            <person name="Kagawa T.F."/>
            <person name="Liu W."/>
            <person name="Song Y."/>
            <person name="Salvetti E."/>
            <person name="Wrobel A."/>
            <person name="Rasinkangas P."/>
            <person name="Parkhill J."/>
            <person name="Rea M.C."/>
            <person name="O'Sullivan O."/>
            <person name="Ritari J."/>
            <person name="Douillard F.P."/>
            <person name="Paul Ross R."/>
            <person name="Yang R."/>
            <person name="Briner A.E."/>
            <person name="Felis G.E."/>
            <person name="de Vos W.M."/>
            <person name="Barrangou R."/>
            <person name="Klaenhammer T.R."/>
            <person name="Caufield P.W."/>
            <person name="Cui Y."/>
            <person name="Zhang H."/>
            <person name="O'Toole P.W."/>
        </authorList>
    </citation>
    <scope>NUCLEOTIDE SEQUENCE [LARGE SCALE GENOMIC DNA]</scope>
    <source>
        <strain evidence="1 2">DSM 21775</strain>
    </source>
</reference>
<evidence type="ECO:0000313" key="1">
    <source>
        <dbReference type="EMBL" id="KRN02160.1"/>
    </source>
</evidence>
<name>A0A0R2DDQ3_9LACO</name>